<name>A0A0G4P8C4_PENC3</name>
<gene>
    <name evidence="1" type="ORF">PCAMFM013_S007g000552</name>
</gene>
<accession>A0A0G4P8C4</accession>
<dbReference type="Proteomes" id="UP000053732">
    <property type="component" value="Unassembled WGS sequence"/>
</dbReference>
<organism evidence="1 2">
    <name type="scientific">Penicillium camemberti (strain FM 013)</name>
    <dbReference type="NCBI Taxonomy" id="1429867"/>
    <lineage>
        <taxon>Eukaryota</taxon>
        <taxon>Fungi</taxon>
        <taxon>Dikarya</taxon>
        <taxon>Ascomycota</taxon>
        <taxon>Pezizomycotina</taxon>
        <taxon>Eurotiomycetes</taxon>
        <taxon>Eurotiomycetidae</taxon>
        <taxon>Eurotiales</taxon>
        <taxon>Aspergillaceae</taxon>
        <taxon>Penicillium</taxon>
    </lineage>
</organism>
<keyword evidence="2" id="KW-1185">Reference proteome</keyword>
<sequence length="40" mass="4740">MRFCTESMQTLQTSREHIPPHQIQLTAPEAAKMRLYRLPK</sequence>
<protein>
    <submittedName>
        <fullName evidence="1">Str. FM013</fullName>
    </submittedName>
</protein>
<proteinExistence type="predicted"/>
<evidence type="ECO:0000313" key="1">
    <source>
        <dbReference type="EMBL" id="CRL22571.1"/>
    </source>
</evidence>
<dbReference type="EMBL" id="HG793140">
    <property type="protein sequence ID" value="CRL22571.1"/>
    <property type="molecule type" value="Genomic_DNA"/>
</dbReference>
<evidence type="ECO:0000313" key="2">
    <source>
        <dbReference type="Proteomes" id="UP000053732"/>
    </source>
</evidence>
<dbReference type="AlphaFoldDB" id="A0A0G4P8C4"/>
<reference evidence="1 2" key="1">
    <citation type="journal article" date="2014" name="Nat. Commun.">
        <title>Multiple recent horizontal transfers of a large genomic region in cheese making fungi.</title>
        <authorList>
            <person name="Cheeseman K."/>
            <person name="Ropars J."/>
            <person name="Renault P."/>
            <person name="Dupont J."/>
            <person name="Gouzy J."/>
            <person name="Branca A."/>
            <person name="Abraham A.L."/>
            <person name="Ceppi M."/>
            <person name="Conseiller E."/>
            <person name="Debuchy R."/>
            <person name="Malagnac F."/>
            <person name="Goarin A."/>
            <person name="Silar P."/>
            <person name="Lacoste S."/>
            <person name="Sallet E."/>
            <person name="Bensimon A."/>
            <person name="Giraud T."/>
            <person name="Brygoo Y."/>
        </authorList>
    </citation>
    <scope>NUCLEOTIDE SEQUENCE [LARGE SCALE GENOMIC DNA]</scope>
    <source>
        <strain evidence="2">FM 013</strain>
    </source>
</reference>